<evidence type="ECO:0000259" key="2">
    <source>
        <dbReference type="Pfam" id="PF12770"/>
    </source>
</evidence>
<dbReference type="KEGG" id="amog:QRX60_19700"/>
<dbReference type="SUPFAM" id="SSF48452">
    <property type="entry name" value="TPR-like"/>
    <property type="match status" value="2"/>
</dbReference>
<dbReference type="InterPro" id="IPR024983">
    <property type="entry name" value="CHAT_dom"/>
</dbReference>
<reference evidence="3 4" key="1">
    <citation type="submission" date="2023-06" db="EMBL/GenBank/DDBJ databases">
        <authorList>
            <person name="Oyuntsetseg B."/>
            <person name="Kim S.B."/>
        </authorList>
    </citation>
    <scope>NUCLEOTIDE SEQUENCE [LARGE SCALE GENOMIC DNA]</scope>
    <source>
        <strain evidence="3 4">4-36</strain>
    </source>
</reference>
<evidence type="ECO:0000256" key="1">
    <source>
        <dbReference type="PROSITE-ProRule" id="PRU00339"/>
    </source>
</evidence>
<name>A0A9Y2JWC1_9PSEU</name>
<proteinExistence type="predicted"/>
<gene>
    <name evidence="3" type="ORF">QRX60_19700</name>
</gene>
<dbReference type="PROSITE" id="PS50005">
    <property type="entry name" value="TPR"/>
    <property type="match status" value="1"/>
</dbReference>
<evidence type="ECO:0000313" key="3">
    <source>
        <dbReference type="EMBL" id="WIY05951.1"/>
    </source>
</evidence>
<keyword evidence="4" id="KW-1185">Reference proteome</keyword>
<evidence type="ECO:0000313" key="4">
    <source>
        <dbReference type="Proteomes" id="UP001239397"/>
    </source>
</evidence>
<organism evidence="3 4">
    <name type="scientific">Amycolatopsis mongoliensis</name>
    <dbReference type="NCBI Taxonomy" id="715475"/>
    <lineage>
        <taxon>Bacteria</taxon>
        <taxon>Bacillati</taxon>
        <taxon>Actinomycetota</taxon>
        <taxon>Actinomycetes</taxon>
        <taxon>Pseudonocardiales</taxon>
        <taxon>Pseudonocardiaceae</taxon>
        <taxon>Amycolatopsis</taxon>
    </lineage>
</organism>
<dbReference type="InterPro" id="IPR011990">
    <property type="entry name" value="TPR-like_helical_dom_sf"/>
</dbReference>
<feature type="domain" description="CHAT" evidence="2">
    <location>
        <begin position="743"/>
        <end position="1080"/>
    </location>
</feature>
<dbReference type="PANTHER" id="PTHR10098:SF108">
    <property type="entry name" value="TETRATRICOPEPTIDE REPEAT PROTEIN 28"/>
    <property type="match status" value="1"/>
</dbReference>
<sequence>MTGPTEADLQLLALIQHVHGLLGQGRHQDAYGALMSGLDLAEAESTDRLTVFAFYRLLGQAARQARQFDDARKAYALAFGIARELEDLNAVSAALEGLGLVELADERLPEADEYLAEAVKAAQASGEADGYRAALQNHAMVLSRRGDPRAVERYEEALAVPGQSAALRAITTDNLADELHRQGRFAESIAKTREAAAMFREAGAGYDEFVALHNLALRARKADAEAATQAFVDAHDLIHRLHADVDVERYTTGHEQMVRRIEQRTAEKFAAEHSDGETTLEIGLFAKTASDATDEGERLLGRHRYADAERLLRQAEAAWDHLGAVHCLPRVWNGLGYLYMETGDHEAAWQYLERAKQYANQLGDARRELIALVNQCSLSRRFEGIPQQQALELLARARGLQAFVRDRQAERLTGVELTEPQREELASIADGGVLDGIAAGLAAEHGAAELEERYLRRFVAAGQRSADDMPGRFASRRARLMHFLFRQGRTDEAAEIATQLEAALAVTPDVALEFVVNTVLGGLAVEDGRWTEETLQRLERACAAHSELRRSAVDVGEAARFGVYVEPPYREAVEVAIDLGHAERAFELVQAAKSRALLDAVRDRPPVVDDPLAAEEEQLWQRLVGLRTRSVGEELSPRERVTRLLAVDKEIEEVRGRLEDVWDQLPPDVRLHRMATPSTGPDVRALLSLRGERTLLEFFTGDKGIYVFTVAAGEIGVRLVVPADDPDLAEFGRLLNDDDPRGLDRLLAQPVYQRLARLVGEVRTDVYVAPHGVLHLASLHLVPREDGGIEPRPGTFVVPSASLLRAVHSGSWARRSTLVIGGDPLGDLPFARAEAAGVAARLGGEARHGGDLTFDWLAGALDGTARLVHLACHAVFDEARPERSGLLLAHPEGGPDRVTLSRLASLDWSGALVVLGSCQSGKHRVRTGDELTGIASTLLAAGATALVSTFRPVPDLATALLMLWFHDRLGADGDGSLEAVSTALTDAQRRVAAASAREVLAWVVDRVAAGELDLALAYTLLSVAHRAAGNVEEFAACRYRRQQLREGSVEEALADVARQRAVGPGYGERPFRAAVNWAPFSITSGG</sequence>
<feature type="repeat" description="TPR" evidence="1">
    <location>
        <begin position="329"/>
        <end position="362"/>
    </location>
</feature>
<dbReference type="SMART" id="SM00028">
    <property type="entry name" value="TPR"/>
    <property type="match status" value="4"/>
</dbReference>
<dbReference type="EMBL" id="CP127295">
    <property type="protein sequence ID" value="WIY05951.1"/>
    <property type="molecule type" value="Genomic_DNA"/>
</dbReference>
<keyword evidence="1" id="KW-0802">TPR repeat</keyword>
<dbReference type="InterPro" id="IPR019734">
    <property type="entry name" value="TPR_rpt"/>
</dbReference>
<dbReference type="AlphaFoldDB" id="A0A9Y2JWC1"/>
<accession>A0A9Y2JWC1</accession>
<protein>
    <submittedName>
        <fullName evidence="3">CHAT domain-containing protein</fullName>
    </submittedName>
</protein>
<dbReference type="Proteomes" id="UP001239397">
    <property type="component" value="Chromosome"/>
</dbReference>
<dbReference type="Pfam" id="PF12770">
    <property type="entry name" value="CHAT"/>
    <property type="match status" value="1"/>
</dbReference>
<dbReference type="PANTHER" id="PTHR10098">
    <property type="entry name" value="RAPSYN-RELATED"/>
    <property type="match status" value="1"/>
</dbReference>
<dbReference type="RefSeq" id="WP_286002224.1">
    <property type="nucleotide sequence ID" value="NZ_CP127295.1"/>
</dbReference>
<dbReference type="Gene3D" id="1.25.40.10">
    <property type="entry name" value="Tetratricopeptide repeat domain"/>
    <property type="match status" value="2"/>
</dbReference>